<dbReference type="SUPFAM" id="SSF54637">
    <property type="entry name" value="Thioesterase/thiol ester dehydrase-isomerase"/>
    <property type="match status" value="1"/>
</dbReference>
<dbReference type="InterPro" id="IPR029069">
    <property type="entry name" value="HotDog_dom_sf"/>
</dbReference>
<dbReference type="RefSeq" id="WP_176126008.1">
    <property type="nucleotide sequence ID" value="NZ_JACHDE010000008.1"/>
</dbReference>
<dbReference type="Gene3D" id="3.10.129.10">
    <property type="entry name" value="Hotdog Thioesterase"/>
    <property type="match status" value="1"/>
</dbReference>
<evidence type="ECO:0000256" key="2">
    <source>
        <dbReference type="ARBA" id="ARBA00022801"/>
    </source>
</evidence>
<dbReference type="InterPro" id="IPR003736">
    <property type="entry name" value="PAAI_dom"/>
</dbReference>
<reference evidence="4 5" key="1">
    <citation type="submission" date="2020-08" db="EMBL/GenBank/DDBJ databases">
        <title>Genomic Encyclopedia of Type Strains, Phase IV (KMG-V): Genome sequencing to study the core and pangenomes of soil and plant-associated prokaryotes.</title>
        <authorList>
            <person name="Whitman W."/>
        </authorList>
    </citation>
    <scope>NUCLEOTIDE SEQUENCE [LARGE SCALE GENOMIC DNA]</scope>
    <source>
        <strain evidence="4 5">JPY162</strain>
    </source>
</reference>
<dbReference type="PANTHER" id="PTHR21660:SF1">
    <property type="entry name" value="ACYL-COENZYME A THIOESTERASE 13"/>
    <property type="match status" value="1"/>
</dbReference>
<dbReference type="InterPro" id="IPR039298">
    <property type="entry name" value="ACOT13"/>
</dbReference>
<accession>A0A7W8P3K6</accession>
<evidence type="ECO:0000256" key="1">
    <source>
        <dbReference type="ARBA" id="ARBA00008324"/>
    </source>
</evidence>
<dbReference type="AlphaFoldDB" id="A0A7W8P3K6"/>
<feature type="domain" description="Thioesterase" evidence="3">
    <location>
        <begin position="69"/>
        <end position="141"/>
    </location>
</feature>
<dbReference type="Pfam" id="PF03061">
    <property type="entry name" value="4HBT"/>
    <property type="match status" value="1"/>
</dbReference>
<comment type="similarity">
    <text evidence="1">Belongs to the thioesterase PaaI family.</text>
</comment>
<dbReference type="CDD" id="cd03443">
    <property type="entry name" value="PaaI_thioesterase"/>
    <property type="match status" value="1"/>
</dbReference>
<name>A0A7W8P3K6_9BURK</name>
<evidence type="ECO:0000313" key="4">
    <source>
        <dbReference type="EMBL" id="MBB5402331.1"/>
    </source>
</evidence>
<protein>
    <submittedName>
        <fullName evidence="4">Uncharacterized protein (TIGR00369 family)</fullName>
    </submittedName>
</protein>
<dbReference type="PANTHER" id="PTHR21660">
    <property type="entry name" value="THIOESTERASE SUPERFAMILY MEMBER-RELATED"/>
    <property type="match status" value="1"/>
</dbReference>
<evidence type="ECO:0000313" key="5">
    <source>
        <dbReference type="Proteomes" id="UP000592820"/>
    </source>
</evidence>
<comment type="caution">
    <text evidence="4">The sequence shown here is derived from an EMBL/GenBank/DDBJ whole genome shotgun (WGS) entry which is preliminary data.</text>
</comment>
<sequence length="151" mass="16124">MLRPIFFGVHLAMIAAIHPYIRKIMDGELAAPPISTTLGNRIVLVDIEAGRIECEYQGLPAFANPAGQVQGGMLAAMLDDVTALLCMASLREDKHCATLSLNVSFLRPGKAGLITGRASLVRQGSRVVNVEGELWQDDKLLATATAVNLVA</sequence>
<dbReference type="Proteomes" id="UP000592820">
    <property type="component" value="Unassembled WGS sequence"/>
</dbReference>
<dbReference type="InterPro" id="IPR006683">
    <property type="entry name" value="Thioestr_dom"/>
</dbReference>
<dbReference type="NCBIfam" id="TIGR00369">
    <property type="entry name" value="unchar_dom_1"/>
    <property type="match status" value="1"/>
</dbReference>
<dbReference type="GO" id="GO:0047617">
    <property type="term" value="F:fatty acyl-CoA hydrolase activity"/>
    <property type="evidence" value="ECO:0007669"/>
    <property type="project" value="InterPro"/>
</dbReference>
<dbReference type="EMBL" id="JACHDE010000008">
    <property type="protein sequence ID" value="MBB5402331.1"/>
    <property type="molecule type" value="Genomic_DNA"/>
</dbReference>
<proteinExistence type="inferred from homology"/>
<keyword evidence="2" id="KW-0378">Hydrolase</keyword>
<evidence type="ECO:0000259" key="3">
    <source>
        <dbReference type="Pfam" id="PF03061"/>
    </source>
</evidence>
<organism evidence="4 5">
    <name type="scientific">Paraburkholderia youngii</name>
    <dbReference type="NCBI Taxonomy" id="2782701"/>
    <lineage>
        <taxon>Bacteria</taxon>
        <taxon>Pseudomonadati</taxon>
        <taxon>Pseudomonadota</taxon>
        <taxon>Betaproteobacteria</taxon>
        <taxon>Burkholderiales</taxon>
        <taxon>Burkholderiaceae</taxon>
        <taxon>Paraburkholderia</taxon>
    </lineage>
</organism>
<gene>
    <name evidence="4" type="ORF">HDG41_004417</name>
</gene>